<dbReference type="Proteomes" id="UP000003422">
    <property type="component" value="Unassembled WGS sequence"/>
</dbReference>
<evidence type="ECO:0000313" key="2">
    <source>
        <dbReference type="Proteomes" id="UP000003422"/>
    </source>
</evidence>
<dbReference type="HOGENOM" id="CLU_2983732_0_0_9"/>
<keyword evidence="2" id="KW-1185">Reference proteome</keyword>
<accession>G4D743</accession>
<dbReference type="AlphaFoldDB" id="G4D743"/>
<dbReference type="Gene3D" id="3.10.520.10">
    <property type="entry name" value="ApbE-like domains"/>
    <property type="match status" value="1"/>
</dbReference>
<dbReference type="InterPro" id="IPR003374">
    <property type="entry name" value="ApbE-like_sf"/>
</dbReference>
<gene>
    <name evidence="1" type="ORF">HMPREF9129_2223</name>
</gene>
<organism evidence="1 2">
    <name type="scientific">Peptoniphilus indolicus ATCC 29427</name>
    <dbReference type="NCBI Taxonomy" id="997350"/>
    <lineage>
        <taxon>Bacteria</taxon>
        <taxon>Bacillati</taxon>
        <taxon>Bacillota</taxon>
        <taxon>Tissierellia</taxon>
        <taxon>Tissierellales</taxon>
        <taxon>Peptoniphilaceae</taxon>
        <taxon>Peptoniphilus</taxon>
    </lineage>
</organism>
<sequence>ISIITKDSGLSDYLSTTLFLSTEDEIKKISEEQDVEVIWNTLSGELKETGHMLENQN</sequence>
<comment type="caution">
    <text evidence="1">The sequence shown here is derived from an EMBL/GenBank/DDBJ whole genome shotgun (WGS) entry which is preliminary data.</text>
</comment>
<dbReference type="EMBL" id="AGBB01000271">
    <property type="protein sequence ID" value="EGY76278.1"/>
    <property type="molecule type" value="Genomic_DNA"/>
</dbReference>
<proteinExistence type="predicted"/>
<evidence type="ECO:0000313" key="1">
    <source>
        <dbReference type="EMBL" id="EGY76278.1"/>
    </source>
</evidence>
<protein>
    <submittedName>
        <fullName evidence="1">Uncharacterized protein</fullName>
    </submittedName>
</protein>
<reference evidence="1 2" key="1">
    <citation type="submission" date="2011-06" db="EMBL/GenBank/DDBJ databases">
        <authorList>
            <person name="Muzny D."/>
            <person name="Qin X."/>
            <person name="Deng J."/>
            <person name="Jiang H."/>
            <person name="Liu Y."/>
            <person name="Qu J."/>
            <person name="Song X.-Z."/>
            <person name="Zhang L."/>
            <person name="Thornton R."/>
            <person name="Coyle M."/>
            <person name="Francisco L."/>
            <person name="Jackson L."/>
            <person name="Javaid M."/>
            <person name="Korchina V."/>
            <person name="Kovar C."/>
            <person name="Mata R."/>
            <person name="Mathew T."/>
            <person name="Ngo R."/>
            <person name="Nguyen L."/>
            <person name="Nguyen N."/>
            <person name="Okwuonu G."/>
            <person name="Ongeri F."/>
            <person name="Pham C."/>
            <person name="Simmons D."/>
            <person name="Wilczek-Boney K."/>
            <person name="Hale W."/>
            <person name="Jakkamsetti A."/>
            <person name="Pham P."/>
            <person name="Ruth R."/>
            <person name="San Lucas F."/>
            <person name="Warren J."/>
            <person name="Zhang J."/>
            <person name="Zhao Z."/>
            <person name="Zhou C."/>
            <person name="Zhu D."/>
            <person name="Lee S."/>
            <person name="Bess C."/>
            <person name="Blankenburg K."/>
            <person name="Forbes L."/>
            <person name="Fu Q."/>
            <person name="Gubbala S."/>
            <person name="Hirani K."/>
            <person name="Jayaseelan J.C."/>
            <person name="Lara F."/>
            <person name="Munidasa M."/>
            <person name="Palculict T."/>
            <person name="Patil S."/>
            <person name="Pu L.-L."/>
            <person name="Saada N."/>
            <person name="Tang L."/>
            <person name="Weissenberger G."/>
            <person name="Zhu Y."/>
            <person name="Hemphill L."/>
            <person name="Shang Y."/>
            <person name="Youmans B."/>
            <person name="Ayvaz T."/>
            <person name="Ross M."/>
            <person name="Santibanez J."/>
            <person name="Aqrawi P."/>
            <person name="Gross S."/>
            <person name="Joshi V."/>
            <person name="Fowler G."/>
            <person name="Nazareth L."/>
            <person name="Reid J."/>
            <person name="Worley K."/>
            <person name="Petrosino J."/>
            <person name="Highlander S."/>
            <person name="Gibbs R."/>
        </authorList>
    </citation>
    <scope>NUCLEOTIDE SEQUENCE [LARGE SCALE GENOMIC DNA]</scope>
    <source>
        <strain evidence="1 2">ATCC 29427</strain>
    </source>
</reference>
<name>G4D743_9FIRM</name>
<feature type="non-terminal residue" evidence="1">
    <location>
        <position position="1"/>
    </location>
</feature>